<evidence type="ECO:0000256" key="1">
    <source>
        <dbReference type="SAM" id="Phobius"/>
    </source>
</evidence>
<evidence type="ECO:0008006" key="4">
    <source>
        <dbReference type="Google" id="ProtNLM"/>
    </source>
</evidence>
<proteinExistence type="predicted"/>
<keyword evidence="1" id="KW-0472">Membrane</keyword>
<feature type="transmembrane region" description="Helical" evidence="1">
    <location>
        <begin position="6"/>
        <end position="29"/>
    </location>
</feature>
<keyword evidence="3" id="KW-1185">Reference proteome</keyword>
<dbReference type="EMBL" id="ACKQ02000007">
    <property type="protein sequence ID" value="EFK34097.1"/>
    <property type="molecule type" value="Genomic_DNA"/>
</dbReference>
<keyword evidence="1" id="KW-0812">Transmembrane</keyword>
<evidence type="ECO:0000313" key="2">
    <source>
        <dbReference type="EMBL" id="EFK34097.1"/>
    </source>
</evidence>
<reference evidence="2" key="1">
    <citation type="submission" date="2010-06" db="EMBL/GenBank/DDBJ databases">
        <authorList>
            <person name="Muzny D."/>
            <person name="Qin X."/>
            <person name="Buhay C."/>
            <person name="Dugan-Rocha S."/>
            <person name="Ding Y."/>
            <person name="Chen G."/>
            <person name="Hawes A."/>
            <person name="Holder M."/>
            <person name="Jhangiani S."/>
            <person name="Johnson A."/>
            <person name="Khan Z."/>
            <person name="Li Z."/>
            <person name="Liu W."/>
            <person name="Liu X."/>
            <person name="Perez L."/>
            <person name="Shen H."/>
            <person name="Wang Q."/>
            <person name="Watt J."/>
            <person name="Xi L."/>
            <person name="Xin Y."/>
            <person name="Zhou J."/>
            <person name="Deng J."/>
            <person name="Jiang H."/>
            <person name="Liu Y."/>
            <person name="Qu J."/>
            <person name="Song X.-Z."/>
            <person name="Zhang L."/>
            <person name="Villasana D."/>
            <person name="Johnson A."/>
            <person name="Liu J."/>
            <person name="Liyanage D."/>
            <person name="Lorensuhewa L."/>
            <person name="Robinson T."/>
            <person name="Song A."/>
            <person name="Song B.-B."/>
            <person name="Dinh H."/>
            <person name="Thornton R."/>
            <person name="Coyle M."/>
            <person name="Francisco L."/>
            <person name="Jackson L."/>
            <person name="Javaid M."/>
            <person name="Korchina V."/>
            <person name="Kovar C."/>
            <person name="Mata R."/>
            <person name="Mathew T."/>
            <person name="Ngo R."/>
            <person name="Nguyen L."/>
            <person name="Nguyen N."/>
            <person name="Okwuonu G."/>
            <person name="Ongeri F."/>
            <person name="Pham C."/>
            <person name="Simmons D."/>
            <person name="Wilczek-Boney K."/>
            <person name="Hale W."/>
            <person name="Jakkamsetti A."/>
            <person name="Pham P."/>
            <person name="Ruth R."/>
            <person name="San Lucas F."/>
            <person name="Warren J."/>
            <person name="Zhang J."/>
            <person name="Zhao Z."/>
            <person name="Zhou C."/>
            <person name="Zhu D."/>
            <person name="Lee S."/>
            <person name="Bess C."/>
            <person name="Blankenburg K."/>
            <person name="Forbes L."/>
            <person name="Fu Q."/>
            <person name="Gubbala S."/>
            <person name="Hirani K."/>
            <person name="Jayaseelan J.C."/>
            <person name="Lara F."/>
            <person name="Munidasa M."/>
            <person name="Palculict T."/>
            <person name="Patil S."/>
            <person name="Pu L.-L."/>
            <person name="Saada N."/>
            <person name="Tang L."/>
            <person name="Weissenberger G."/>
            <person name="Zhu Y."/>
            <person name="Hemphill L."/>
            <person name="Shang Y."/>
            <person name="Youmans B."/>
            <person name="Ayvaz T."/>
            <person name="Ross M."/>
            <person name="Santibanez J."/>
            <person name="Aqrawi P."/>
            <person name="Gross S."/>
            <person name="Joshi V."/>
            <person name="Fowler G."/>
            <person name="Nazareth L."/>
            <person name="Reid J."/>
            <person name="Worley K."/>
            <person name="Petrosino J."/>
            <person name="Highlander S."/>
            <person name="Gibbs R."/>
        </authorList>
    </citation>
    <scope>NUCLEOTIDE SEQUENCE [LARGE SCALE GENOMIC DNA]</scope>
    <source>
        <strain evidence="2">ATCC 35910</strain>
    </source>
</reference>
<gene>
    <name evidence="2" type="ORF">HMPREF0204_13166</name>
</gene>
<feature type="transmembrane region" description="Helical" evidence="1">
    <location>
        <begin position="41"/>
        <end position="58"/>
    </location>
</feature>
<protein>
    <recommendedName>
        <fullName evidence="4">DUF4890 domain-containing protein</fullName>
    </recommendedName>
</protein>
<comment type="caution">
    <text evidence="2">The sequence shown here is derived from an EMBL/GenBank/DDBJ whole genome shotgun (WGS) entry which is preliminary data.</text>
</comment>
<sequence>MNSPRNLAASSFFILKEIIVLDTFVSPKIKISKMILKQKQWPILVTAFLCMTFANVTAQAKKLKDSTPEQRAKMMTEWMTSKLALNTKQVEQVSALNLQYAQKNDPILQSNEGKLAKFKKLKALQKEKSNALSQILDAGQYKKYEEIKDQMVQHIKDKRK</sequence>
<name>A0ABN0AM14_CHRGE</name>
<dbReference type="Proteomes" id="UP000002969">
    <property type="component" value="Unassembled WGS sequence"/>
</dbReference>
<keyword evidence="1" id="KW-1133">Transmembrane helix</keyword>
<organism evidence="2 3">
    <name type="scientific">Chryseobacterium gleum ATCC 35910</name>
    <dbReference type="NCBI Taxonomy" id="525257"/>
    <lineage>
        <taxon>Bacteria</taxon>
        <taxon>Pseudomonadati</taxon>
        <taxon>Bacteroidota</taxon>
        <taxon>Flavobacteriia</taxon>
        <taxon>Flavobacteriales</taxon>
        <taxon>Weeksellaceae</taxon>
        <taxon>Chryseobacterium group</taxon>
        <taxon>Chryseobacterium</taxon>
    </lineage>
</organism>
<accession>A0ABN0AM14</accession>
<evidence type="ECO:0000313" key="3">
    <source>
        <dbReference type="Proteomes" id="UP000002969"/>
    </source>
</evidence>